<organism evidence="1 2">
    <name type="scientific">Gigaspora margarita</name>
    <dbReference type="NCBI Taxonomy" id="4874"/>
    <lineage>
        <taxon>Eukaryota</taxon>
        <taxon>Fungi</taxon>
        <taxon>Fungi incertae sedis</taxon>
        <taxon>Mucoromycota</taxon>
        <taxon>Glomeromycotina</taxon>
        <taxon>Glomeromycetes</taxon>
        <taxon>Diversisporales</taxon>
        <taxon>Gigasporaceae</taxon>
        <taxon>Gigaspora</taxon>
    </lineage>
</organism>
<sequence>MGGTSDWEVVSSAGEMYDRDIELLGLWDLTRPSIIEFTRLARFTKTGVSY</sequence>
<keyword evidence="2" id="KW-1185">Reference proteome</keyword>
<accession>A0ABN7UJ32</accession>
<name>A0ABN7UJ32_GIGMA</name>
<gene>
    <name evidence="1" type="ORF">GMARGA_LOCUS7286</name>
</gene>
<evidence type="ECO:0000313" key="2">
    <source>
        <dbReference type="Proteomes" id="UP000789901"/>
    </source>
</evidence>
<comment type="caution">
    <text evidence="1">The sequence shown here is derived from an EMBL/GenBank/DDBJ whole genome shotgun (WGS) entry which is preliminary data.</text>
</comment>
<dbReference type="EMBL" id="CAJVQB010003486">
    <property type="protein sequence ID" value="CAG8609581.1"/>
    <property type="molecule type" value="Genomic_DNA"/>
</dbReference>
<reference evidence="1 2" key="1">
    <citation type="submission" date="2021-06" db="EMBL/GenBank/DDBJ databases">
        <authorList>
            <person name="Kallberg Y."/>
            <person name="Tangrot J."/>
            <person name="Rosling A."/>
        </authorList>
    </citation>
    <scope>NUCLEOTIDE SEQUENCE [LARGE SCALE GENOMIC DNA]</scope>
    <source>
        <strain evidence="1 2">120-4 pot B 10/14</strain>
    </source>
</reference>
<protein>
    <submittedName>
        <fullName evidence="1">5041_t:CDS:1</fullName>
    </submittedName>
</protein>
<proteinExistence type="predicted"/>
<dbReference type="Proteomes" id="UP000789901">
    <property type="component" value="Unassembled WGS sequence"/>
</dbReference>
<evidence type="ECO:0000313" key="1">
    <source>
        <dbReference type="EMBL" id="CAG8609581.1"/>
    </source>
</evidence>